<keyword evidence="4 6" id="KW-0472">Membrane</keyword>
<proteinExistence type="predicted"/>
<dbReference type="PANTHER" id="PTHR23508:SF10">
    <property type="entry name" value="CARBOXYLIC ACID TRANSPORTER PROTEIN HOMOLOG"/>
    <property type="match status" value="1"/>
</dbReference>
<dbReference type="PANTHER" id="PTHR23508">
    <property type="entry name" value="CARBOXYLIC ACID TRANSPORTER PROTEIN HOMOLOG"/>
    <property type="match status" value="1"/>
</dbReference>
<evidence type="ECO:0000256" key="5">
    <source>
        <dbReference type="SAM" id="MobiDB-lite"/>
    </source>
</evidence>
<reference evidence="8 9" key="1">
    <citation type="journal article" date="2019" name="Int. J. Syst. Evol. Microbiol.">
        <title>The Global Catalogue of Microorganisms (GCM) 10K type strain sequencing project: providing services to taxonomists for standard genome sequencing and annotation.</title>
        <authorList>
            <consortium name="The Broad Institute Genomics Platform"/>
            <consortium name="The Broad Institute Genome Sequencing Center for Infectious Disease"/>
            <person name="Wu L."/>
            <person name="Ma J."/>
        </authorList>
    </citation>
    <scope>NUCLEOTIDE SEQUENCE [LARGE SCALE GENOMIC DNA]</scope>
    <source>
        <strain evidence="8 9">JCM 6922</strain>
    </source>
</reference>
<feature type="transmembrane region" description="Helical" evidence="6">
    <location>
        <begin position="250"/>
        <end position="270"/>
    </location>
</feature>
<dbReference type="CDD" id="cd17365">
    <property type="entry name" value="MFS_PcaK_like"/>
    <property type="match status" value="1"/>
</dbReference>
<organism evidence="8 9">
    <name type="scientific">Streptomyces glaucus</name>
    <dbReference type="NCBI Taxonomy" id="284029"/>
    <lineage>
        <taxon>Bacteria</taxon>
        <taxon>Bacillati</taxon>
        <taxon>Actinomycetota</taxon>
        <taxon>Actinomycetes</taxon>
        <taxon>Kitasatosporales</taxon>
        <taxon>Streptomycetaceae</taxon>
        <taxon>Streptomyces</taxon>
    </lineage>
</organism>
<dbReference type="InterPro" id="IPR036259">
    <property type="entry name" value="MFS_trans_sf"/>
</dbReference>
<feature type="transmembrane region" description="Helical" evidence="6">
    <location>
        <begin position="314"/>
        <end position="331"/>
    </location>
</feature>
<evidence type="ECO:0000256" key="4">
    <source>
        <dbReference type="ARBA" id="ARBA00023136"/>
    </source>
</evidence>
<evidence type="ECO:0000313" key="8">
    <source>
        <dbReference type="EMBL" id="GAA2450291.1"/>
    </source>
</evidence>
<dbReference type="Pfam" id="PF07690">
    <property type="entry name" value="MFS_1"/>
    <property type="match status" value="1"/>
</dbReference>
<dbReference type="PROSITE" id="PS00216">
    <property type="entry name" value="SUGAR_TRANSPORT_1"/>
    <property type="match status" value="1"/>
</dbReference>
<protein>
    <recommendedName>
        <fullName evidence="7">Major facilitator superfamily (MFS) profile domain-containing protein</fullName>
    </recommendedName>
</protein>
<accession>A0ABN3K9A0</accession>
<comment type="caution">
    <text evidence="8">The sequence shown here is derived from an EMBL/GenBank/DDBJ whole genome shotgun (WGS) entry which is preliminary data.</text>
</comment>
<feature type="transmembrane region" description="Helical" evidence="6">
    <location>
        <begin position="172"/>
        <end position="193"/>
    </location>
</feature>
<dbReference type="InterPro" id="IPR005829">
    <property type="entry name" value="Sugar_transporter_CS"/>
</dbReference>
<feature type="compositionally biased region" description="Basic residues" evidence="5">
    <location>
        <begin position="462"/>
        <end position="477"/>
    </location>
</feature>
<feature type="transmembrane region" description="Helical" evidence="6">
    <location>
        <begin position="282"/>
        <end position="302"/>
    </location>
</feature>
<dbReference type="SUPFAM" id="SSF103473">
    <property type="entry name" value="MFS general substrate transporter"/>
    <property type="match status" value="1"/>
</dbReference>
<feature type="transmembrane region" description="Helical" evidence="6">
    <location>
        <begin position="86"/>
        <end position="110"/>
    </location>
</feature>
<feature type="domain" description="Major facilitator superfamily (MFS) profile" evidence="7">
    <location>
        <begin position="18"/>
        <end position="428"/>
    </location>
</feature>
<dbReference type="InterPro" id="IPR011701">
    <property type="entry name" value="MFS"/>
</dbReference>
<dbReference type="PROSITE" id="PS50850">
    <property type="entry name" value="MFS"/>
    <property type="match status" value="1"/>
</dbReference>
<feature type="region of interest" description="Disordered" evidence="5">
    <location>
        <begin position="400"/>
        <end position="492"/>
    </location>
</feature>
<keyword evidence="2 6" id="KW-0812">Transmembrane</keyword>
<feature type="transmembrane region" description="Helical" evidence="6">
    <location>
        <begin position="143"/>
        <end position="166"/>
    </location>
</feature>
<comment type="subcellular location">
    <subcellularLocation>
        <location evidence="1">Cell membrane</location>
        <topology evidence="1">Multi-pass membrane protein</topology>
    </subcellularLocation>
</comment>
<evidence type="ECO:0000313" key="9">
    <source>
        <dbReference type="Proteomes" id="UP001500460"/>
    </source>
</evidence>
<keyword evidence="9" id="KW-1185">Reference proteome</keyword>
<dbReference type="Proteomes" id="UP001500460">
    <property type="component" value="Unassembled WGS sequence"/>
</dbReference>
<feature type="transmembrane region" description="Helical" evidence="6">
    <location>
        <begin position="116"/>
        <end position="136"/>
    </location>
</feature>
<evidence type="ECO:0000259" key="7">
    <source>
        <dbReference type="PROSITE" id="PS50850"/>
    </source>
</evidence>
<dbReference type="EMBL" id="BAAATK010000037">
    <property type="protein sequence ID" value="GAA2450291.1"/>
    <property type="molecule type" value="Genomic_DNA"/>
</dbReference>
<dbReference type="Gene3D" id="1.20.1250.20">
    <property type="entry name" value="MFS general substrate transporter like domains"/>
    <property type="match status" value="1"/>
</dbReference>
<keyword evidence="3 6" id="KW-1133">Transmembrane helix</keyword>
<gene>
    <name evidence="8" type="ORF">GCM10010421_48390</name>
</gene>
<evidence type="ECO:0000256" key="1">
    <source>
        <dbReference type="ARBA" id="ARBA00004651"/>
    </source>
</evidence>
<sequence length="567" mass="59735">MSSSPALSARGSGLAALVLVLCWLAVLFDGLDMFVHGSVLPHMLEQKALGITSAQARDLGSYATFGMLVGALTAGTVADRIGRRKLMVACVTLFSLACGLCAVSGGVAVFGLGRTLAGLGLGGLLPTAISMVSDYAPRGRGALTIGLLMTAHHAGGILSAYVALWVVEPLGWRAAFWICVVPLLFVPVLLKFLPESLSFLLAKGRAEGARALASRYAVELPAVRADEPAAADRWTSLLSLFRGGEWTRTLLYWPASFGGLLLVYGVATWLPTLMRGEGYELGSALTFVVLFNLGGIVGMLVAGRAADRFGAPRISAIWFALTAGGVFLLSVPMPLALTFTVVFLTGVFLNSAQTMIYANVSIRSTPDSRATAVGWTSGMGRFGAVFGPWLGGRLLAADKGTGASPPSRWPVWRPCSSSASPPCAPRRRSATAPDDPWSAPIERSARPGTPGRPAAGQEVPRRRPPRRAAGRPGRRGRLGGARRPPAHPPRRVHRLTAGLEDPRAVVRRLAHGPLGRRAAREPVRPRGRRLPGPLAGDRRAGPAHAVGLTCVITRLAVRHASGRGAAW</sequence>
<feature type="region of interest" description="Disordered" evidence="5">
    <location>
        <begin position="519"/>
        <end position="540"/>
    </location>
</feature>
<feature type="transmembrane region" description="Helical" evidence="6">
    <location>
        <begin position="61"/>
        <end position="79"/>
    </location>
</feature>
<evidence type="ECO:0000256" key="3">
    <source>
        <dbReference type="ARBA" id="ARBA00022989"/>
    </source>
</evidence>
<name>A0ABN3K9A0_9ACTN</name>
<dbReference type="InterPro" id="IPR020846">
    <property type="entry name" value="MFS_dom"/>
</dbReference>
<evidence type="ECO:0000256" key="6">
    <source>
        <dbReference type="SAM" id="Phobius"/>
    </source>
</evidence>
<evidence type="ECO:0000256" key="2">
    <source>
        <dbReference type="ARBA" id="ARBA00022692"/>
    </source>
</evidence>